<gene>
    <name evidence="1" type="ORF">VP1G_07912</name>
</gene>
<keyword evidence="2" id="KW-1185">Reference proteome</keyword>
<dbReference type="Proteomes" id="UP000078576">
    <property type="component" value="Unassembled WGS sequence"/>
</dbReference>
<evidence type="ECO:0000313" key="1">
    <source>
        <dbReference type="EMBL" id="KUI60720.1"/>
    </source>
</evidence>
<protein>
    <submittedName>
        <fullName evidence="1">Uncharacterized protein</fullName>
    </submittedName>
</protein>
<accession>A0A194V9T3</accession>
<dbReference type="AlphaFoldDB" id="A0A194V9T3"/>
<reference evidence="2" key="1">
    <citation type="submission" date="2014-12" db="EMBL/GenBank/DDBJ databases">
        <title>Genome Sequence of Valsa Canker Pathogens Uncovers a Specific Adaption of Colonization on Woody Bark.</title>
        <authorList>
            <person name="Yin Z."/>
            <person name="Liu H."/>
            <person name="Gao X."/>
            <person name="Li Z."/>
            <person name="Song N."/>
            <person name="Ke X."/>
            <person name="Dai Q."/>
            <person name="Wu Y."/>
            <person name="Sun Y."/>
            <person name="Xu J.-R."/>
            <person name="Kang Z.K."/>
            <person name="Wang L."/>
            <person name="Huang L."/>
        </authorList>
    </citation>
    <scope>NUCLEOTIDE SEQUENCE [LARGE SCALE GENOMIC DNA]</scope>
    <source>
        <strain evidence="2">SXYL134</strain>
    </source>
</reference>
<dbReference type="EMBL" id="KN714757">
    <property type="protein sequence ID" value="KUI60720.1"/>
    <property type="molecule type" value="Genomic_DNA"/>
</dbReference>
<proteinExistence type="predicted"/>
<organism evidence="1 2">
    <name type="scientific">Cytospora mali</name>
    <name type="common">Apple Valsa canker fungus</name>
    <name type="synonym">Valsa mali</name>
    <dbReference type="NCBI Taxonomy" id="578113"/>
    <lineage>
        <taxon>Eukaryota</taxon>
        <taxon>Fungi</taxon>
        <taxon>Dikarya</taxon>
        <taxon>Ascomycota</taxon>
        <taxon>Pezizomycotina</taxon>
        <taxon>Sordariomycetes</taxon>
        <taxon>Sordariomycetidae</taxon>
        <taxon>Diaporthales</taxon>
        <taxon>Cytosporaceae</taxon>
        <taxon>Cytospora</taxon>
    </lineage>
</organism>
<name>A0A194V9T3_CYTMA</name>
<evidence type="ECO:0000313" key="2">
    <source>
        <dbReference type="Proteomes" id="UP000078576"/>
    </source>
</evidence>
<sequence length="111" mass="11829">MAIGDTDIPSCIGKVCAGLARVASYRFKGRQAAHVFYIALQDNSRPWHRISISQAAETAAAVQPGSHGVDWRRLDGSQNVRGTRKGKVRSGIQGLACVAVADRILRADGAV</sequence>